<organism evidence="2 3">
    <name type="scientific">Branchiostoma belcheri</name>
    <name type="common">Amphioxus</name>
    <dbReference type="NCBI Taxonomy" id="7741"/>
    <lineage>
        <taxon>Eukaryota</taxon>
        <taxon>Metazoa</taxon>
        <taxon>Chordata</taxon>
        <taxon>Cephalochordata</taxon>
        <taxon>Leptocardii</taxon>
        <taxon>Amphioxiformes</taxon>
        <taxon>Branchiostomatidae</taxon>
        <taxon>Branchiostoma</taxon>
    </lineage>
</organism>
<proteinExistence type="predicted"/>
<dbReference type="RefSeq" id="XP_019632481.1">
    <property type="nucleotide sequence ID" value="XM_019776922.1"/>
</dbReference>
<feature type="region of interest" description="Disordered" evidence="1">
    <location>
        <begin position="119"/>
        <end position="177"/>
    </location>
</feature>
<feature type="region of interest" description="Disordered" evidence="1">
    <location>
        <begin position="263"/>
        <end position="294"/>
    </location>
</feature>
<evidence type="ECO:0000313" key="3">
    <source>
        <dbReference type="RefSeq" id="XP_019632481.1"/>
    </source>
</evidence>
<dbReference type="GeneID" id="109476071"/>
<feature type="compositionally biased region" description="Acidic residues" evidence="1">
    <location>
        <begin position="164"/>
        <end position="176"/>
    </location>
</feature>
<dbReference type="KEGG" id="bbel:109476071"/>
<dbReference type="AlphaFoldDB" id="A0A6P4ZS70"/>
<feature type="compositionally biased region" description="Basic and acidic residues" evidence="1">
    <location>
        <begin position="123"/>
        <end position="133"/>
    </location>
</feature>
<accession>A0A6P4ZS70</accession>
<dbReference type="OrthoDB" id="10231632at2759"/>
<protein>
    <submittedName>
        <fullName evidence="3">Uncharacterized protein LOC109476071</fullName>
    </submittedName>
</protein>
<keyword evidence="2" id="KW-1185">Reference proteome</keyword>
<gene>
    <name evidence="3" type="primary">LOC109476071</name>
</gene>
<name>A0A6P4ZS70_BRABE</name>
<feature type="compositionally biased region" description="Low complexity" evidence="1">
    <location>
        <begin position="154"/>
        <end position="163"/>
    </location>
</feature>
<evidence type="ECO:0000256" key="1">
    <source>
        <dbReference type="SAM" id="MobiDB-lite"/>
    </source>
</evidence>
<dbReference type="Proteomes" id="UP000515135">
    <property type="component" value="Unplaced"/>
</dbReference>
<sequence>MATPPCLRADATFVGQDVVALVMRVRGEEPLPPEDRRARFGQETALHALDQDDLREKTKTLTGQDPENLLLMAGLDHKDHTAALRLAHFAIIMANEAAAAQPVQPAGKKAALAAADLLEDDPPPVKKSGETKRPAPPKASGSGQRPPPKKQRKAPAPDTSSESSDSDEDDLEEDGVEAPLRRLKRICQDPLIHHHPERLKTALSRVTKAAKEVQHKRYKRFKQVKSFFLRHTSVPGIGQSVRKMVMTKEEKQFAEEAERAAAAFQGHGRGGVRATGTKPQPSRAEHLGPPGTPHQHLGIGVPPEQGLLPQAQRQRPVPPQGAEMLQLWRTGPHQEEVSPPSHLLIWQHV</sequence>
<reference evidence="3" key="1">
    <citation type="submission" date="2025-08" db="UniProtKB">
        <authorList>
            <consortium name="RefSeq"/>
        </authorList>
    </citation>
    <scope>IDENTIFICATION</scope>
    <source>
        <tissue evidence="3">Gonad</tissue>
    </source>
</reference>
<evidence type="ECO:0000313" key="2">
    <source>
        <dbReference type="Proteomes" id="UP000515135"/>
    </source>
</evidence>